<reference evidence="1 2" key="1">
    <citation type="journal article" date="2012" name="J. Bacteriol.">
        <title>Complete genome sequence of the hyperthermophilic cellulolytic Crenarchaeon 'Thermogladius cellulolyticus' 1633.</title>
        <authorList>
            <person name="Mardanov A.V."/>
            <person name="Kochetkova T.V."/>
            <person name="Beletsky A.V."/>
            <person name="Bonch-Osmolovskaya E.A."/>
            <person name="Ravin N.V."/>
            <person name="Skryabin K.G."/>
        </authorList>
    </citation>
    <scope>NUCLEOTIDE SEQUENCE [LARGE SCALE GENOMIC DNA]</scope>
    <source>
        <strain evidence="2">DSM 22663 / VKM B-2946 / 1633</strain>
    </source>
</reference>
<dbReference type="EMBL" id="CP003531">
    <property type="protein sequence ID" value="AFK51045.1"/>
    <property type="molecule type" value="Genomic_DNA"/>
</dbReference>
<dbReference type="GeneID" id="13012930"/>
<dbReference type="eggNOG" id="arCOG06992">
    <property type="taxonomic scope" value="Archaea"/>
</dbReference>
<organism evidence="1 2">
    <name type="scientific">Thermogladius calderae (strain DSM 22663 / VKM B-2946 / 1633)</name>
    <dbReference type="NCBI Taxonomy" id="1184251"/>
    <lineage>
        <taxon>Archaea</taxon>
        <taxon>Thermoproteota</taxon>
        <taxon>Thermoprotei</taxon>
        <taxon>Desulfurococcales</taxon>
        <taxon>Desulfurococcaceae</taxon>
        <taxon>Thermogladius</taxon>
    </lineage>
</organism>
<evidence type="ECO:0000313" key="2">
    <source>
        <dbReference type="Proteomes" id="UP000005270"/>
    </source>
</evidence>
<gene>
    <name evidence="1" type="ordered locus">TCELL_0620</name>
</gene>
<dbReference type="HOGENOM" id="CLU_2406503_0_0_2"/>
<keyword evidence="2" id="KW-1185">Reference proteome</keyword>
<dbReference type="RefSeq" id="WP_014737295.1">
    <property type="nucleotide sequence ID" value="NC_017954.1"/>
</dbReference>
<dbReference type="AlphaFoldDB" id="I3TE57"/>
<protein>
    <submittedName>
        <fullName evidence="1">Uncharacterized protein</fullName>
    </submittedName>
</protein>
<proteinExistence type="predicted"/>
<dbReference type="InParanoid" id="I3TE57"/>
<dbReference type="Proteomes" id="UP000005270">
    <property type="component" value="Chromosome"/>
</dbReference>
<dbReference type="KEGG" id="thg:TCELL_0620"/>
<evidence type="ECO:0000313" key="1">
    <source>
        <dbReference type="EMBL" id="AFK51045.1"/>
    </source>
</evidence>
<sequence length="92" mass="10497">MKVRGRDNYLRYTLVSWLLEVKDLLERELCDNIRLEVEEGENELPELIVDGHLVGAGLPGEEGYLIEVVKKAVMDLRGPSSRCDERGERLAE</sequence>
<dbReference type="OrthoDB" id="384593at2157"/>
<name>I3TE57_THEC1</name>
<accession>I3TE57</accession>